<dbReference type="OrthoDB" id="5801646at2"/>
<evidence type="ECO:0000313" key="2">
    <source>
        <dbReference type="Proteomes" id="UP000218765"/>
    </source>
</evidence>
<dbReference type="RefSeq" id="WP_096365965.1">
    <property type="nucleotide sequence ID" value="NZ_AP018052.1"/>
</dbReference>
<reference evidence="1 2" key="1">
    <citation type="submission" date="2017-05" db="EMBL/GenBank/DDBJ databases">
        <title>Thiocyanate degradation by Thiohalobacter thiocyanaticus FOKN1.</title>
        <authorList>
            <person name="Oshiki M."/>
            <person name="Fukushima T."/>
            <person name="Kawano S."/>
            <person name="Nakagawa J."/>
        </authorList>
    </citation>
    <scope>NUCLEOTIDE SEQUENCE [LARGE SCALE GENOMIC DNA]</scope>
    <source>
        <strain evidence="1 2">FOKN1</strain>
    </source>
</reference>
<sequence>MSGTYTLKADPLKHRDEDTGYRIGWKYKYKFERGALDGEMTYGEARKKAAELQAKEPEKVFYPEIIRE</sequence>
<evidence type="ECO:0000313" key="1">
    <source>
        <dbReference type="EMBL" id="BAZ93809.1"/>
    </source>
</evidence>
<proteinExistence type="predicted"/>
<protein>
    <submittedName>
        <fullName evidence="1">Uncharacterized protein</fullName>
    </submittedName>
</protein>
<accession>A0A1Z4VQ87</accession>
<keyword evidence="2" id="KW-1185">Reference proteome</keyword>
<dbReference type="AlphaFoldDB" id="A0A1Z4VQ87"/>
<organism evidence="1 2">
    <name type="scientific">Thiohalobacter thiocyanaticus</name>
    <dbReference type="NCBI Taxonomy" id="585455"/>
    <lineage>
        <taxon>Bacteria</taxon>
        <taxon>Pseudomonadati</taxon>
        <taxon>Pseudomonadota</taxon>
        <taxon>Gammaproteobacteria</taxon>
        <taxon>Thiohalobacterales</taxon>
        <taxon>Thiohalobacteraceae</taxon>
        <taxon>Thiohalobacter</taxon>
    </lineage>
</organism>
<gene>
    <name evidence="1" type="ORF">FOKN1_1412</name>
</gene>
<dbReference type="EMBL" id="AP018052">
    <property type="protein sequence ID" value="BAZ93809.1"/>
    <property type="molecule type" value="Genomic_DNA"/>
</dbReference>
<name>A0A1Z4VQ87_9GAMM</name>
<dbReference type="Proteomes" id="UP000218765">
    <property type="component" value="Chromosome"/>
</dbReference>
<dbReference type="KEGG" id="ttc:FOKN1_1412"/>